<gene>
    <name evidence="2" type="ORF">NDU88_008307</name>
</gene>
<protein>
    <submittedName>
        <fullName evidence="2">Uncharacterized protein</fullName>
    </submittedName>
</protein>
<reference evidence="2" key="1">
    <citation type="journal article" date="2022" name="bioRxiv">
        <title>Sequencing and chromosome-scale assembly of the giantPleurodeles waltlgenome.</title>
        <authorList>
            <person name="Brown T."/>
            <person name="Elewa A."/>
            <person name="Iarovenko S."/>
            <person name="Subramanian E."/>
            <person name="Araus A.J."/>
            <person name="Petzold A."/>
            <person name="Susuki M."/>
            <person name="Suzuki K.-i.T."/>
            <person name="Hayashi T."/>
            <person name="Toyoda A."/>
            <person name="Oliveira C."/>
            <person name="Osipova E."/>
            <person name="Leigh N.D."/>
            <person name="Simon A."/>
            <person name="Yun M.H."/>
        </authorList>
    </citation>
    <scope>NUCLEOTIDE SEQUENCE</scope>
    <source>
        <strain evidence="2">20211129_DDA</strain>
        <tissue evidence="2">Liver</tissue>
    </source>
</reference>
<feature type="compositionally biased region" description="Basic residues" evidence="1">
    <location>
        <begin position="84"/>
        <end position="96"/>
    </location>
</feature>
<evidence type="ECO:0000313" key="2">
    <source>
        <dbReference type="EMBL" id="KAJ1183137.1"/>
    </source>
</evidence>
<proteinExistence type="predicted"/>
<evidence type="ECO:0000313" key="3">
    <source>
        <dbReference type="Proteomes" id="UP001066276"/>
    </source>
</evidence>
<dbReference type="Proteomes" id="UP001066276">
    <property type="component" value="Chromosome 3_2"/>
</dbReference>
<keyword evidence="3" id="KW-1185">Reference proteome</keyword>
<dbReference type="AlphaFoldDB" id="A0AAV7U651"/>
<accession>A0AAV7U651</accession>
<evidence type="ECO:0000256" key="1">
    <source>
        <dbReference type="SAM" id="MobiDB-lite"/>
    </source>
</evidence>
<organism evidence="2 3">
    <name type="scientific">Pleurodeles waltl</name>
    <name type="common">Iberian ribbed newt</name>
    <dbReference type="NCBI Taxonomy" id="8319"/>
    <lineage>
        <taxon>Eukaryota</taxon>
        <taxon>Metazoa</taxon>
        <taxon>Chordata</taxon>
        <taxon>Craniata</taxon>
        <taxon>Vertebrata</taxon>
        <taxon>Euteleostomi</taxon>
        <taxon>Amphibia</taxon>
        <taxon>Batrachia</taxon>
        <taxon>Caudata</taxon>
        <taxon>Salamandroidea</taxon>
        <taxon>Salamandridae</taxon>
        <taxon>Pleurodelinae</taxon>
        <taxon>Pleurodeles</taxon>
    </lineage>
</organism>
<name>A0AAV7U651_PLEWA</name>
<comment type="caution">
    <text evidence="2">The sequence shown here is derived from an EMBL/GenBank/DDBJ whole genome shotgun (WGS) entry which is preliminary data.</text>
</comment>
<dbReference type="EMBL" id="JANPWB010000006">
    <property type="protein sequence ID" value="KAJ1183137.1"/>
    <property type="molecule type" value="Genomic_DNA"/>
</dbReference>
<sequence>MPPPGPVQPAIAATRPSQHGTNARRPRVSLHVRGAQGPGPERDRRPPCCQTPGASTLQGPCRPGGLCRTPPVLRNTTAAPRGRDRPRRPRPRHPSAKPHQATGHQEH</sequence>
<feature type="region of interest" description="Disordered" evidence="1">
    <location>
        <begin position="1"/>
        <end position="107"/>
    </location>
</feature>